<dbReference type="EMBL" id="CP007031">
    <property type="protein sequence ID" value="AHF05424.1"/>
    <property type="molecule type" value="Genomic_DNA"/>
</dbReference>
<feature type="transmembrane region" description="Helical" evidence="1">
    <location>
        <begin position="386"/>
        <end position="407"/>
    </location>
</feature>
<feature type="transmembrane region" description="Helical" evidence="1">
    <location>
        <begin position="964"/>
        <end position="983"/>
    </location>
</feature>
<gene>
    <name evidence="2" type="ORF">MARPU_05885</name>
</gene>
<dbReference type="HOGENOM" id="CLU_002755_1_2_6"/>
<feature type="transmembrane region" description="Helical" evidence="1">
    <location>
        <begin position="521"/>
        <end position="540"/>
    </location>
</feature>
<proteinExistence type="predicted"/>
<reference evidence="2 3" key="1">
    <citation type="submission" date="2013-12" db="EMBL/GenBank/DDBJ databases">
        <authorList>
            <consortium name="DOE Joint Genome Institute"/>
            <person name="Bryant D.A."/>
            <person name="Huntemann M."/>
            <person name="Han J."/>
            <person name="Chen A."/>
            <person name="Kyrpides N."/>
            <person name="Mavromatis K."/>
            <person name="Markowitz V."/>
            <person name="Palaniappan K."/>
            <person name="Ivanova N."/>
            <person name="Schaumberg A."/>
            <person name="Pati A."/>
            <person name="Liolios K."/>
            <person name="Nordberg H.P."/>
            <person name="Cantor M.N."/>
            <person name="Hua S.X."/>
            <person name="Woyke T."/>
        </authorList>
    </citation>
    <scope>NUCLEOTIDE SEQUENCE [LARGE SCALE GENOMIC DNA]</scope>
    <source>
        <strain evidence="2 3">984</strain>
    </source>
</reference>
<dbReference type="Gene3D" id="3.30.2090.10">
    <property type="entry name" value="Multidrug efflux transporter AcrB TolC docking domain, DN and DC subdomains"/>
    <property type="match status" value="2"/>
</dbReference>
<feature type="transmembrane region" description="Helical" evidence="1">
    <location>
        <begin position="361"/>
        <end position="380"/>
    </location>
</feature>
<dbReference type="Gene3D" id="3.30.70.1430">
    <property type="entry name" value="Multidrug efflux transporter AcrB pore domain"/>
    <property type="match status" value="2"/>
</dbReference>
<feature type="transmembrane region" description="Helical" evidence="1">
    <location>
        <begin position="861"/>
        <end position="880"/>
    </location>
</feature>
<dbReference type="Gene3D" id="1.20.1640.10">
    <property type="entry name" value="Multidrug efflux transporter AcrB transmembrane domain"/>
    <property type="match status" value="2"/>
</dbReference>
<dbReference type="PANTHER" id="PTHR32063">
    <property type="match status" value="1"/>
</dbReference>
<dbReference type="GO" id="GO:0005886">
    <property type="term" value="C:plasma membrane"/>
    <property type="evidence" value="ECO:0007669"/>
    <property type="project" value="TreeGrafter"/>
</dbReference>
<feature type="transmembrane region" description="Helical" evidence="1">
    <location>
        <begin position="428"/>
        <end position="453"/>
    </location>
</feature>
<dbReference type="Gene3D" id="3.30.70.1320">
    <property type="entry name" value="Multidrug efflux transporter AcrB pore domain like"/>
    <property type="match status" value="1"/>
</dbReference>
<name>W0E867_MARPU</name>
<keyword evidence="1" id="KW-0472">Membrane</keyword>
<dbReference type="KEGG" id="mpur:MARPU_05885"/>
<dbReference type="eggNOG" id="COG0841">
    <property type="taxonomic scope" value="Bacteria"/>
</dbReference>
<keyword evidence="1" id="KW-1133">Transmembrane helix</keyword>
<dbReference type="SUPFAM" id="SSF82693">
    <property type="entry name" value="Multidrug efflux transporter AcrB pore domain, PN1, PN2, PC1 and PC2 subdomains"/>
    <property type="match status" value="3"/>
</dbReference>
<dbReference type="RefSeq" id="WP_005220757.1">
    <property type="nucleotide sequence ID" value="NZ_CP007031.1"/>
</dbReference>
<accession>W0E867</accession>
<dbReference type="GO" id="GO:0042910">
    <property type="term" value="F:xenobiotic transmembrane transporter activity"/>
    <property type="evidence" value="ECO:0007669"/>
    <property type="project" value="TreeGrafter"/>
</dbReference>
<dbReference type="PRINTS" id="PR00702">
    <property type="entry name" value="ACRIFLAVINRP"/>
</dbReference>
<dbReference type="PANTHER" id="PTHR32063:SF33">
    <property type="entry name" value="RND SUPERFAMILY EFFLUX PUMP PERMEASE COMPONENT"/>
    <property type="match status" value="1"/>
</dbReference>
<feature type="transmembrane region" description="Helical" evidence="1">
    <location>
        <begin position="887"/>
        <end position="907"/>
    </location>
</feature>
<dbReference type="STRING" id="765910.MARPU_05885"/>
<feature type="transmembrane region" description="Helical" evidence="1">
    <location>
        <begin position="459"/>
        <end position="482"/>
    </location>
</feature>
<evidence type="ECO:0000313" key="3">
    <source>
        <dbReference type="Proteomes" id="UP000005275"/>
    </source>
</evidence>
<evidence type="ECO:0008006" key="4">
    <source>
        <dbReference type="Google" id="ProtNLM"/>
    </source>
</evidence>
<dbReference type="Pfam" id="PF00873">
    <property type="entry name" value="ACR_tran"/>
    <property type="match status" value="1"/>
</dbReference>
<dbReference type="Gene3D" id="3.30.70.1440">
    <property type="entry name" value="Multidrug efflux transporter AcrB pore domain"/>
    <property type="match status" value="1"/>
</dbReference>
<feature type="transmembrane region" description="Helical" evidence="1">
    <location>
        <begin position="995"/>
        <end position="1017"/>
    </location>
</feature>
<feature type="transmembrane region" description="Helical" evidence="1">
    <location>
        <begin position="913"/>
        <end position="937"/>
    </location>
</feature>
<dbReference type="SUPFAM" id="SSF82866">
    <property type="entry name" value="Multidrug efflux transporter AcrB transmembrane domain"/>
    <property type="match status" value="2"/>
</dbReference>
<keyword evidence="1" id="KW-0812">Transmembrane</keyword>
<dbReference type="AlphaFoldDB" id="W0E867"/>
<sequence>MKTPLGFFVDRPLLVNLLLVLIVASGLLATQQIHYGTMPRIDLGLVNITTERPGAGPEDVELSITVPLEDELLEVDGLKKITSNSMEGISVITVRIDPDAGDKRQVLADIQKAVDRAGTRLPADLLERPLVEEMSTLEVPVMELHLSGPVPESVLRASARRLADALREEPGIASVEKVGYREREVRVLLDPERLQQLRLSVDEIRQAIERRNVRASGGSLTSFVAEKKVLSVGQFDHPRQVETVIVRAREPGNSVRVRDIAEVVLDYEDWQVQSRTDGRLSIALLARQKAEADGLETAAVVRAFVERERANLAPGVRIERVNDISRFTYDMLDVLGSNALLGFALVIGCLWLFLSLPLALWVSLGLGTALLLTFALMPVVGLGIDVMTLTALILMLGMLVDDGVVTAESVQRRLEQGLPPRRAAIEGAGAVASPVIVSTLTTVLAFLPVAFLGGLEGKFLWTLPVMVALVLGASLGESLLMLPGHLAHAHGRRATTPPRRWFLPVQAGFDRFVLRAVRHRYLTLTLFVAGFCAILAYGALVMRFDLYPEVDIDTVNFKVELPEGASFDYTIDKAAELEALIRARVPAADLLNIITRIGHHDTDMYGATEGRNPAWALLTLYMRPQGQRETDSNELITGLRAELSALPDYRRIVVEPLKDTPVAGKPVELEIIGNDPARFTLADRLADFLATQPGVTEVWTSYKPGKDIVELDFDHQALADRGLSVAAITQMVAVAFDGLLVDELQQVEERVRYRLQFRAEDRGRMETLRNLVLINDRGQPVYLGSVAEIRVRPGEAAIRHYLGRRTLTLYADIDRARVSVQQVNQSLAEHVEQTGLLRQHPQLRLWYGGELEQQRESLGDIGIAFVVCALSILVVLVLLFGSFTQPLLILAAIPFGLSGVIVGLGLQGEPLSLIALIGVLGLIGVLVNDSVVLVHALNRQRARADGRLDDQGIADGTAARLRPIVITSLTTVAGLIPTAYGLAGSSPFITPMVLAMAWGILFGTLISLVLIPCLYGIEQDTRRWIGTRASALFARGDDRRPGD</sequence>
<evidence type="ECO:0000256" key="1">
    <source>
        <dbReference type="SAM" id="Phobius"/>
    </source>
</evidence>
<feature type="transmembrane region" description="Helical" evidence="1">
    <location>
        <begin position="334"/>
        <end position="354"/>
    </location>
</feature>
<dbReference type="OrthoDB" id="9758297at2"/>
<dbReference type="SUPFAM" id="SSF82714">
    <property type="entry name" value="Multidrug efflux transporter AcrB TolC docking domain, DN and DC subdomains"/>
    <property type="match status" value="2"/>
</dbReference>
<dbReference type="InterPro" id="IPR027463">
    <property type="entry name" value="AcrB_DN_DC_subdom"/>
</dbReference>
<dbReference type="InterPro" id="IPR001036">
    <property type="entry name" value="Acrflvin-R"/>
</dbReference>
<protein>
    <recommendedName>
        <fullName evidence="4">Acriflavin resistance protein</fullName>
    </recommendedName>
</protein>
<keyword evidence="3" id="KW-1185">Reference proteome</keyword>
<organism evidence="2 3">
    <name type="scientific">Marichromatium purpuratum 984</name>
    <dbReference type="NCBI Taxonomy" id="765910"/>
    <lineage>
        <taxon>Bacteria</taxon>
        <taxon>Pseudomonadati</taxon>
        <taxon>Pseudomonadota</taxon>
        <taxon>Gammaproteobacteria</taxon>
        <taxon>Chromatiales</taxon>
        <taxon>Chromatiaceae</taxon>
        <taxon>Marichromatium</taxon>
    </lineage>
</organism>
<dbReference type="Proteomes" id="UP000005275">
    <property type="component" value="Chromosome"/>
</dbReference>
<evidence type="ECO:0000313" key="2">
    <source>
        <dbReference type="EMBL" id="AHF05424.1"/>
    </source>
</evidence>